<evidence type="ECO:0000259" key="2">
    <source>
        <dbReference type="Pfam" id="PF04575"/>
    </source>
</evidence>
<evidence type="ECO:0000256" key="1">
    <source>
        <dbReference type="SAM" id="MobiDB-lite"/>
    </source>
</evidence>
<dbReference type="AlphaFoldDB" id="A0A0N9ZE70"/>
<dbReference type="PATRIC" id="fig|1397108.4.peg.700"/>
<dbReference type="KEGG" id="cmar:IMCC12053_675"/>
<feature type="region of interest" description="Disordered" evidence="1">
    <location>
        <begin position="139"/>
        <end position="175"/>
    </location>
</feature>
<dbReference type="EMBL" id="CP012023">
    <property type="protein sequence ID" value="ALI54623.1"/>
    <property type="molecule type" value="Genomic_DNA"/>
</dbReference>
<name>A0A0N9ZE70_9RHOB</name>
<protein>
    <recommendedName>
        <fullName evidence="2">Surface lipoprotein assembly modifier C-terminal domain-containing protein</fullName>
    </recommendedName>
</protein>
<gene>
    <name evidence="3" type="ORF">IMCC12053_675</name>
</gene>
<organism evidence="3 4">
    <name type="scientific">Celeribacter marinus</name>
    <dbReference type="NCBI Taxonomy" id="1397108"/>
    <lineage>
        <taxon>Bacteria</taxon>
        <taxon>Pseudomonadati</taxon>
        <taxon>Pseudomonadota</taxon>
        <taxon>Alphaproteobacteria</taxon>
        <taxon>Rhodobacterales</taxon>
        <taxon>Roseobacteraceae</taxon>
        <taxon>Celeribacter</taxon>
    </lineage>
</organism>
<evidence type="ECO:0000313" key="4">
    <source>
        <dbReference type="Proteomes" id="UP000064920"/>
    </source>
</evidence>
<keyword evidence="4" id="KW-1185">Reference proteome</keyword>
<dbReference type="OrthoDB" id="7855558at2"/>
<evidence type="ECO:0000313" key="3">
    <source>
        <dbReference type="EMBL" id="ALI54623.1"/>
    </source>
</evidence>
<dbReference type="STRING" id="1397108.IMCC12053_675"/>
<feature type="compositionally biased region" description="Low complexity" evidence="1">
    <location>
        <begin position="151"/>
        <end position="161"/>
    </location>
</feature>
<dbReference type="InterPro" id="IPR036280">
    <property type="entry name" value="Multihaem_cyt_sf"/>
</dbReference>
<dbReference type="InterPro" id="IPR007655">
    <property type="entry name" value="Slam_C"/>
</dbReference>
<feature type="domain" description="Surface lipoprotein assembly modifier C-terminal" evidence="2">
    <location>
        <begin position="189"/>
        <end position="435"/>
    </location>
</feature>
<proteinExistence type="predicted"/>
<sequence length="435" mass="46812">MFDMYLSAVFHIQCWLDVRRGAARTTKHRQNMKVTLMAYSVRKSTLNRSLLLGVAGLSLAVGLVSPVVANPAIGDNCQSCHQGSKKMPATHPPVKDMTAQQCLSCHGDSVTDPSKASKISYTATLGLLSSSNIGQHRSNSVFSDAPLSMATGGTSSHSGHTSGEGDHSGEGEDVYGADDDVDASGTRLHLGLEASTDAALAQDMSLRYGVAVTHDQFVDENLGRTNVRPSVTLARPYESAMAKLTTYMQRTIYAGSGSLEYDDFTSVGANLTYRQTLSPQVSISTALRARVRSYDGESMWRDPDIGVGTSVKTLAPNGAVYTYGVSAVSRDNPKQDDHRYTGAWVFAGFNQTLSDTTHIGITGTVGGKAYKGVDRDYAVTRDDTFWDIGVSLADERFQVLSGTPRLTCHYTQTLSNIDAYDSDAAYCAVVVETRF</sequence>
<dbReference type="Pfam" id="PF04575">
    <property type="entry name" value="SlipAM"/>
    <property type="match status" value="1"/>
</dbReference>
<dbReference type="Proteomes" id="UP000064920">
    <property type="component" value="Chromosome"/>
</dbReference>
<reference evidence="3 4" key="1">
    <citation type="submission" date="2015-05" db="EMBL/GenBank/DDBJ databases">
        <authorList>
            <person name="Wang D.B."/>
            <person name="Wang M."/>
        </authorList>
    </citation>
    <scope>NUCLEOTIDE SEQUENCE [LARGE SCALE GENOMIC DNA]</scope>
    <source>
        <strain evidence="3 4">IMCC 12053</strain>
    </source>
</reference>
<accession>A0A0N9ZE70</accession>
<dbReference type="SUPFAM" id="SSF48695">
    <property type="entry name" value="Multiheme cytochromes"/>
    <property type="match status" value="1"/>
</dbReference>